<sequence>MQIIRRLYDWVLSWSESPYGGWALFLIAFAESSFFPIPPDVLLVALAVGAHKKAFRFALIATVGSVLGGMLGYLIGWQFMALVGDRIVALFGFADKFDRVEALYNTWDAWVVFIAGFTPIPYKVFTIAAGLFTINFPVFVLASAVGRAGRFCLVAGLIYLFGPTIKAFIDRYFNILVTAFTVLLVGGFVLIARVM</sequence>
<proteinExistence type="predicted"/>
<dbReference type="Proteomes" id="UP001320148">
    <property type="component" value="Chromosome"/>
</dbReference>
<dbReference type="Pfam" id="PF09335">
    <property type="entry name" value="VTT_dom"/>
    <property type="match status" value="1"/>
</dbReference>
<name>A0ABN6F763_9BACT</name>
<keyword evidence="4" id="KW-1185">Reference proteome</keyword>
<gene>
    <name evidence="3" type="ORF">DSLASN_34950</name>
</gene>
<dbReference type="EMBL" id="AP024488">
    <property type="protein sequence ID" value="BCS97863.1"/>
    <property type="molecule type" value="Genomic_DNA"/>
</dbReference>
<feature type="transmembrane region" description="Helical" evidence="1">
    <location>
        <begin position="151"/>
        <end position="169"/>
    </location>
</feature>
<keyword evidence="1" id="KW-1133">Transmembrane helix</keyword>
<dbReference type="RefSeq" id="WP_236889279.1">
    <property type="nucleotide sequence ID" value="NZ_AP024488.1"/>
</dbReference>
<dbReference type="InterPro" id="IPR032816">
    <property type="entry name" value="VTT_dom"/>
</dbReference>
<evidence type="ECO:0000313" key="3">
    <source>
        <dbReference type="EMBL" id="BCS97863.1"/>
    </source>
</evidence>
<feature type="transmembrane region" description="Helical" evidence="1">
    <location>
        <begin position="20"/>
        <end position="48"/>
    </location>
</feature>
<feature type="transmembrane region" description="Helical" evidence="1">
    <location>
        <begin position="55"/>
        <end position="75"/>
    </location>
</feature>
<organism evidence="3 4">
    <name type="scientific">Desulfoluna limicola</name>
    <dbReference type="NCBI Taxonomy" id="2810562"/>
    <lineage>
        <taxon>Bacteria</taxon>
        <taxon>Pseudomonadati</taxon>
        <taxon>Thermodesulfobacteriota</taxon>
        <taxon>Desulfobacteria</taxon>
        <taxon>Desulfobacterales</taxon>
        <taxon>Desulfolunaceae</taxon>
        <taxon>Desulfoluna</taxon>
    </lineage>
</organism>
<keyword evidence="1" id="KW-0472">Membrane</keyword>
<evidence type="ECO:0000313" key="4">
    <source>
        <dbReference type="Proteomes" id="UP001320148"/>
    </source>
</evidence>
<evidence type="ECO:0000259" key="2">
    <source>
        <dbReference type="Pfam" id="PF09335"/>
    </source>
</evidence>
<feature type="domain" description="VTT" evidence="2">
    <location>
        <begin position="37"/>
        <end position="159"/>
    </location>
</feature>
<dbReference type="InterPro" id="IPR051311">
    <property type="entry name" value="DedA_domain"/>
</dbReference>
<protein>
    <submittedName>
        <fullName evidence="3">Cytochrome b561</fullName>
    </submittedName>
</protein>
<feature type="transmembrane region" description="Helical" evidence="1">
    <location>
        <begin position="175"/>
        <end position="194"/>
    </location>
</feature>
<reference evidence="3 4" key="1">
    <citation type="submission" date="2021-02" db="EMBL/GenBank/DDBJ databases">
        <title>Complete genome of Desulfoluna sp. strain ASN36.</title>
        <authorList>
            <person name="Takahashi A."/>
            <person name="Kojima H."/>
            <person name="Fukui M."/>
        </authorList>
    </citation>
    <scope>NUCLEOTIDE SEQUENCE [LARGE SCALE GENOMIC DNA]</scope>
    <source>
        <strain evidence="3 4">ASN36</strain>
    </source>
</reference>
<dbReference type="PANTHER" id="PTHR42709">
    <property type="entry name" value="ALKALINE PHOSPHATASE LIKE PROTEIN"/>
    <property type="match status" value="1"/>
</dbReference>
<accession>A0ABN6F763</accession>
<evidence type="ECO:0000256" key="1">
    <source>
        <dbReference type="SAM" id="Phobius"/>
    </source>
</evidence>
<keyword evidence="1" id="KW-0812">Transmembrane</keyword>
<dbReference type="PANTHER" id="PTHR42709:SF11">
    <property type="entry name" value="DEDA FAMILY PROTEIN"/>
    <property type="match status" value="1"/>
</dbReference>